<dbReference type="AlphaFoldDB" id="A0A845G2W5"/>
<reference evidence="2 3" key="1">
    <citation type="submission" date="2020-01" db="EMBL/GenBank/DDBJ databases">
        <title>Novel species isolated from a subtropical stream in China.</title>
        <authorList>
            <person name="Lu H."/>
        </authorList>
    </citation>
    <scope>NUCLEOTIDE SEQUENCE [LARGE SCALE GENOMIC DNA]</scope>
    <source>
        <strain evidence="2 3">FT82W</strain>
    </source>
</reference>
<dbReference type="GO" id="GO:0006950">
    <property type="term" value="P:response to stress"/>
    <property type="evidence" value="ECO:0007669"/>
    <property type="project" value="TreeGrafter"/>
</dbReference>
<dbReference type="Pfam" id="PF01047">
    <property type="entry name" value="MarR"/>
    <property type="match status" value="1"/>
</dbReference>
<evidence type="ECO:0000313" key="2">
    <source>
        <dbReference type="EMBL" id="MYM88664.1"/>
    </source>
</evidence>
<dbReference type="InterPro" id="IPR036390">
    <property type="entry name" value="WH_DNA-bd_sf"/>
</dbReference>
<evidence type="ECO:0000259" key="1">
    <source>
        <dbReference type="PROSITE" id="PS50995"/>
    </source>
</evidence>
<proteinExistence type="predicted"/>
<dbReference type="PANTHER" id="PTHR33164:SF89">
    <property type="entry name" value="MARR FAMILY REGULATORY PROTEIN"/>
    <property type="match status" value="1"/>
</dbReference>
<evidence type="ECO:0000313" key="3">
    <source>
        <dbReference type="Proteomes" id="UP000470302"/>
    </source>
</evidence>
<feature type="domain" description="HTH marR-type" evidence="1">
    <location>
        <begin position="30"/>
        <end position="162"/>
    </location>
</feature>
<dbReference type="PROSITE" id="PS50995">
    <property type="entry name" value="HTH_MARR_2"/>
    <property type="match status" value="1"/>
</dbReference>
<dbReference type="Gene3D" id="1.10.10.10">
    <property type="entry name" value="Winged helix-like DNA-binding domain superfamily/Winged helix DNA-binding domain"/>
    <property type="match status" value="1"/>
</dbReference>
<dbReference type="PANTHER" id="PTHR33164">
    <property type="entry name" value="TRANSCRIPTIONAL REGULATOR, MARR FAMILY"/>
    <property type="match status" value="1"/>
</dbReference>
<accession>A0A845G2W5</accession>
<sequence>MTTQPKKKKIELIDAVQEAAEQPLDQRVLQDLVGYNCRRAYIRIMPLFEKRMAKYELRPVDFSVLSLLKANPNINQKRLSAAVNVSPPNLAILLDKLQDRGLLLRQRSPLDRRSQTLVLTPAGLAMCTKAEKTASELETDATSALTDAERAQLIELLQKIYLE</sequence>
<name>A0A845G2W5_9BURK</name>
<gene>
    <name evidence="2" type="ORF">GTP91_15970</name>
</gene>
<dbReference type="InterPro" id="IPR039422">
    <property type="entry name" value="MarR/SlyA-like"/>
</dbReference>
<dbReference type="SUPFAM" id="SSF46785">
    <property type="entry name" value="Winged helix' DNA-binding domain"/>
    <property type="match status" value="1"/>
</dbReference>
<dbReference type="EMBL" id="WWCW01000052">
    <property type="protein sequence ID" value="MYM88664.1"/>
    <property type="molecule type" value="Genomic_DNA"/>
</dbReference>
<comment type="caution">
    <text evidence="2">The sequence shown here is derived from an EMBL/GenBank/DDBJ whole genome shotgun (WGS) entry which is preliminary data.</text>
</comment>
<dbReference type="PRINTS" id="PR00598">
    <property type="entry name" value="HTHMARR"/>
</dbReference>
<dbReference type="InterPro" id="IPR036388">
    <property type="entry name" value="WH-like_DNA-bd_sf"/>
</dbReference>
<dbReference type="SMART" id="SM00347">
    <property type="entry name" value="HTH_MARR"/>
    <property type="match status" value="1"/>
</dbReference>
<dbReference type="RefSeq" id="WP_161097685.1">
    <property type="nucleotide sequence ID" value="NZ_WWCW01000052.1"/>
</dbReference>
<protein>
    <submittedName>
        <fullName evidence="2">MarR family transcriptional regulator</fullName>
    </submittedName>
</protein>
<organism evidence="2 3">
    <name type="scientific">Duganella vulcania</name>
    <dbReference type="NCBI Taxonomy" id="2692166"/>
    <lineage>
        <taxon>Bacteria</taxon>
        <taxon>Pseudomonadati</taxon>
        <taxon>Pseudomonadota</taxon>
        <taxon>Betaproteobacteria</taxon>
        <taxon>Burkholderiales</taxon>
        <taxon>Oxalobacteraceae</taxon>
        <taxon>Telluria group</taxon>
        <taxon>Duganella</taxon>
    </lineage>
</organism>
<dbReference type="InterPro" id="IPR000835">
    <property type="entry name" value="HTH_MarR-typ"/>
</dbReference>
<dbReference type="GO" id="GO:0003700">
    <property type="term" value="F:DNA-binding transcription factor activity"/>
    <property type="evidence" value="ECO:0007669"/>
    <property type="project" value="InterPro"/>
</dbReference>
<dbReference type="Proteomes" id="UP000470302">
    <property type="component" value="Unassembled WGS sequence"/>
</dbReference>